<evidence type="ECO:0000256" key="1">
    <source>
        <dbReference type="ARBA" id="ARBA00007689"/>
    </source>
</evidence>
<dbReference type="Pfam" id="PF03795">
    <property type="entry name" value="YCII"/>
    <property type="match status" value="1"/>
</dbReference>
<proteinExistence type="inferred from homology"/>
<sequence length="99" mass="10905">MHFLLIYEVGPEYVERRGEFRKEHLALAWEAHQRGELVLGGAVADPVDMSILLFQGESPAAAQRFAAADPYVLSGLVHRWSVRPWITVVGADAATPVHG</sequence>
<organism evidence="3 4">
    <name type="scientific">Geothrix edaphica</name>
    <dbReference type="NCBI Taxonomy" id="2927976"/>
    <lineage>
        <taxon>Bacteria</taxon>
        <taxon>Pseudomonadati</taxon>
        <taxon>Acidobacteriota</taxon>
        <taxon>Holophagae</taxon>
        <taxon>Holophagales</taxon>
        <taxon>Holophagaceae</taxon>
        <taxon>Geothrix</taxon>
    </lineage>
</organism>
<accession>A0ABQ5Q288</accession>
<feature type="domain" description="YCII-related" evidence="2">
    <location>
        <begin position="1"/>
        <end position="85"/>
    </location>
</feature>
<gene>
    <name evidence="3" type="ORF">GETHED_27750</name>
</gene>
<keyword evidence="4" id="KW-1185">Reference proteome</keyword>
<dbReference type="InterPro" id="IPR011008">
    <property type="entry name" value="Dimeric_a/b-barrel"/>
</dbReference>
<protein>
    <recommendedName>
        <fullName evidence="2">YCII-related domain-containing protein</fullName>
    </recommendedName>
</protein>
<dbReference type="PANTHER" id="PTHR33606:SF3">
    <property type="entry name" value="PROTEIN YCII"/>
    <property type="match status" value="1"/>
</dbReference>
<dbReference type="Proteomes" id="UP001165044">
    <property type="component" value="Unassembled WGS sequence"/>
</dbReference>
<comment type="caution">
    <text evidence="3">The sequence shown here is derived from an EMBL/GenBank/DDBJ whole genome shotgun (WGS) entry which is preliminary data.</text>
</comment>
<reference evidence="3" key="1">
    <citation type="journal article" date="2023" name="Antonie Van Leeuwenhoek">
        <title>Mesoterricola silvestris gen. nov., sp. nov., Mesoterricola sediminis sp. nov., Geothrix oryzae sp. nov., Geothrix edaphica sp. nov., Geothrix rubra sp. nov., and Geothrix limicola sp. nov., six novel members of Acidobacteriota isolated from soils.</title>
        <authorList>
            <person name="Itoh H."/>
            <person name="Sugisawa Y."/>
            <person name="Mise K."/>
            <person name="Xu Z."/>
            <person name="Kuniyasu M."/>
            <person name="Ushijima N."/>
            <person name="Kawano K."/>
            <person name="Kobayashi E."/>
            <person name="Shiratori Y."/>
            <person name="Masuda Y."/>
            <person name="Senoo K."/>
        </authorList>
    </citation>
    <scope>NUCLEOTIDE SEQUENCE</scope>
    <source>
        <strain evidence="3">Red802</strain>
    </source>
</reference>
<evidence type="ECO:0000313" key="4">
    <source>
        <dbReference type="Proteomes" id="UP001165044"/>
    </source>
</evidence>
<evidence type="ECO:0000259" key="2">
    <source>
        <dbReference type="Pfam" id="PF03795"/>
    </source>
</evidence>
<name>A0ABQ5Q288_9BACT</name>
<dbReference type="Gene3D" id="3.30.70.1060">
    <property type="entry name" value="Dimeric alpha+beta barrel"/>
    <property type="match status" value="1"/>
</dbReference>
<dbReference type="InterPro" id="IPR005545">
    <property type="entry name" value="YCII"/>
</dbReference>
<dbReference type="EMBL" id="BSDC01000004">
    <property type="protein sequence ID" value="GLH68411.1"/>
    <property type="molecule type" value="Genomic_DNA"/>
</dbReference>
<dbReference type="InterPro" id="IPR051807">
    <property type="entry name" value="Sec-metab_biosynth-assoc"/>
</dbReference>
<dbReference type="PANTHER" id="PTHR33606">
    <property type="entry name" value="PROTEIN YCII"/>
    <property type="match status" value="1"/>
</dbReference>
<dbReference type="NCBIfam" id="NF009508">
    <property type="entry name" value="PRK12866.1"/>
    <property type="match status" value="1"/>
</dbReference>
<dbReference type="RefSeq" id="WP_285610317.1">
    <property type="nucleotide sequence ID" value="NZ_BSDC01000004.1"/>
</dbReference>
<evidence type="ECO:0000313" key="3">
    <source>
        <dbReference type="EMBL" id="GLH68411.1"/>
    </source>
</evidence>
<comment type="similarity">
    <text evidence="1">Belongs to the YciI family.</text>
</comment>
<dbReference type="SUPFAM" id="SSF54909">
    <property type="entry name" value="Dimeric alpha+beta barrel"/>
    <property type="match status" value="1"/>
</dbReference>